<evidence type="ECO:0000256" key="7">
    <source>
        <dbReference type="ARBA" id="ARBA00023136"/>
    </source>
</evidence>
<gene>
    <name evidence="11" type="ORF">GCM10025868_21250</name>
</gene>
<comment type="caution">
    <text evidence="11">The sequence shown here is derived from an EMBL/GenBank/DDBJ whole genome shotgun (WGS) entry which is preliminary data.</text>
</comment>
<dbReference type="InterPro" id="IPR050297">
    <property type="entry name" value="LipidA_mod_glycosyltrf_83"/>
</dbReference>
<evidence type="ECO:0000256" key="8">
    <source>
        <dbReference type="SAM" id="MobiDB-lite"/>
    </source>
</evidence>
<keyword evidence="4" id="KW-0808">Transferase</keyword>
<accession>A0ABQ6JJ77</accession>
<evidence type="ECO:0000256" key="4">
    <source>
        <dbReference type="ARBA" id="ARBA00022679"/>
    </source>
</evidence>
<reference evidence="12" key="1">
    <citation type="journal article" date="2019" name="Int. J. Syst. Evol. Microbiol.">
        <title>The Global Catalogue of Microorganisms (GCM) 10K type strain sequencing project: providing services to taxonomists for standard genome sequencing and annotation.</title>
        <authorList>
            <consortium name="The Broad Institute Genomics Platform"/>
            <consortium name="The Broad Institute Genome Sequencing Center for Infectious Disease"/>
            <person name="Wu L."/>
            <person name="Ma J."/>
        </authorList>
    </citation>
    <scope>NUCLEOTIDE SEQUENCE [LARGE SCALE GENOMIC DNA]</scope>
    <source>
        <strain evidence="12">NBRC 108730</strain>
    </source>
</reference>
<evidence type="ECO:0000313" key="12">
    <source>
        <dbReference type="Proteomes" id="UP001157017"/>
    </source>
</evidence>
<dbReference type="PANTHER" id="PTHR33908">
    <property type="entry name" value="MANNOSYLTRANSFERASE YKCB-RELATED"/>
    <property type="match status" value="1"/>
</dbReference>
<comment type="subcellular location">
    <subcellularLocation>
        <location evidence="1">Cell membrane</location>
        <topology evidence="1">Multi-pass membrane protein</topology>
    </subcellularLocation>
</comment>
<evidence type="ECO:0000256" key="5">
    <source>
        <dbReference type="ARBA" id="ARBA00022692"/>
    </source>
</evidence>
<dbReference type="InterPro" id="IPR038731">
    <property type="entry name" value="RgtA/B/C-like"/>
</dbReference>
<evidence type="ECO:0000256" key="3">
    <source>
        <dbReference type="ARBA" id="ARBA00022676"/>
    </source>
</evidence>
<evidence type="ECO:0000256" key="6">
    <source>
        <dbReference type="ARBA" id="ARBA00022989"/>
    </source>
</evidence>
<organism evidence="11 12">
    <name type="scientific">Angustibacter aerolatus</name>
    <dbReference type="NCBI Taxonomy" id="1162965"/>
    <lineage>
        <taxon>Bacteria</taxon>
        <taxon>Bacillati</taxon>
        <taxon>Actinomycetota</taxon>
        <taxon>Actinomycetes</taxon>
        <taxon>Kineosporiales</taxon>
        <taxon>Kineosporiaceae</taxon>
    </lineage>
</organism>
<keyword evidence="2" id="KW-1003">Cell membrane</keyword>
<evidence type="ECO:0000256" key="9">
    <source>
        <dbReference type="SAM" id="Phobius"/>
    </source>
</evidence>
<sequence>MPQALMGVATVAVLHATVKRVAGAAAGLLAGLVLALTPVAALMFRFDNPDALLVLVLTLGAWMTLRACERGRARWLVLAGAMVGLGFLTKQPAGVPRAAGFRPRLPRRRPEGARTPGARPAAGVRRDGARGRLVGRGRRAGPGLDAALRRRLAEQLVPRA</sequence>
<evidence type="ECO:0000256" key="1">
    <source>
        <dbReference type="ARBA" id="ARBA00004651"/>
    </source>
</evidence>
<feature type="region of interest" description="Disordered" evidence="8">
    <location>
        <begin position="98"/>
        <end position="138"/>
    </location>
</feature>
<feature type="domain" description="Glycosyltransferase RgtA/B/C/D-like" evidence="10">
    <location>
        <begin position="2"/>
        <end position="95"/>
    </location>
</feature>
<evidence type="ECO:0000259" key="10">
    <source>
        <dbReference type="Pfam" id="PF13231"/>
    </source>
</evidence>
<proteinExistence type="predicted"/>
<dbReference type="EMBL" id="BSUZ01000001">
    <property type="protein sequence ID" value="GMA86875.1"/>
    <property type="molecule type" value="Genomic_DNA"/>
</dbReference>
<protein>
    <recommendedName>
        <fullName evidence="10">Glycosyltransferase RgtA/B/C/D-like domain-containing protein</fullName>
    </recommendedName>
</protein>
<evidence type="ECO:0000313" key="11">
    <source>
        <dbReference type="EMBL" id="GMA86875.1"/>
    </source>
</evidence>
<feature type="transmembrane region" description="Helical" evidence="9">
    <location>
        <begin position="21"/>
        <end position="45"/>
    </location>
</feature>
<feature type="compositionally biased region" description="Low complexity" evidence="8">
    <location>
        <begin position="113"/>
        <end position="123"/>
    </location>
</feature>
<keyword evidence="12" id="KW-1185">Reference proteome</keyword>
<evidence type="ECO:0000256" key="2">
    <source>
        <dbReference type="ARBA" id="ARBA00022475"/>
    </source>
</evidence>
<keyword evidence="7 9" id="KW-0472">Membrane</keyword>
<dbReference type="Pfam" id="PF13231">
    <property type="entry name" value="PMT_2"/>
    <property type="match status" value="1"/>
</dbReference>
<dbReference type="Proteomes" id="UP001157017">
    <property type="component" value="Unassembled WGS sequence"/>
</dbReference>
<keyword evidence="5 9" id="KW-0812">Transmembrane</keyword>
<dbReference type="PANTHER" id="PTHR33908:SF3">
    <property type="entry name" value="UNDECAPRENYL PHOSPHATE-ALPHA-4-AMINO-4-DEOXY-L-ARABINOSE ARABINOSYL TRANSFERASE"/>
    <property type="match status" value="1"/>
</dbReference>
<keyword evidence="6 9" id="KW-1133">Transmembrane helix</keyword>
<keyword evidence="3" id="KW-0328">Glycosyltransferase</keyword>
<name>A0ABQ6JJ77_9ACTN</name>